<gene>
    <name evidence="2" type="ORF">Asru_0686_05</name>
</gene>
<feature type="region of interest" description="Disordered" evidence="1">
    <location>
        <begin position="1"/>
        <end position="27"/>
    </location>
</feature>
<comment type="caution">
    <text evidence="2">The sequence shown here is derived from an EMBL/GenBank/DDBJ whole genome shotgun (WGS) entry which is preliminary data.</text>
</comment>
<name>A0A0D6P982_9PROT</name>
<evidence type="ECO:0000313" key="3">
    <source>
        <dbReference type="Proteomes" id="UP000032680"/>
    </source>
</evidence>
<evidence type="ECO:0000256" key="1">
    <source>
        <dbReference type="SAM" id="MobiDB-lite"/>
    </source>
</evidence>
<feature type="region of interest" description="Disordered" evidence="1">
    <location>
        <begin position="65"/>
        <end position="85"/>
    </location>
</feature>
<dbReference type="EMBL" id="BANB01000685">
    <property type="protein sequence ID" value="GAN78212.1"/>
    <property type="molecule type" value="Genomic_DNA"/>
</dbReference>
<organism evidence="2 3">
    <name type="scientific">Acidisphaera rubrifaciens HS-AP3</name>
    <dbReference type="NCBI Taxonomy" id="1231350"/>
    <lineage>
        <taxon>Bacteria</taxon>
        <taxon>Pseudomonadati</taxon>
        <taxon>Pseudomonadota</taxon>
        <taxon>Alphaproteobacteria</taxon>
        <taxon>Acetobacterales</taxon>
        <taxon>Acetobacteraceae</taxon>
        <taxon>Acidisphaera</taxon>
    </lineage>
</organism>
<proteinExistence type="predicted"/>
<keyword evidence="3" id="KW-1185">Reference proteome</keyword>
<dbReference type="AlphaFoldDB" id="A0A0D6P982"/>
<sequence>MTGRAGDVGTGGTGRGNAEHADTSGPTLDFVFVPDGGAPGGTAGHAATSGAARLRARFVPGGAAADGAVHGPSDATLHRNNAIAS</sequence>
<feature type="compositionally biased region" description="Gly residues" evidence="1">
    <location>
        <begin position="1"/>
        <end position="15"/>
    </location>
</feature>
<evidence type="ECO:0000313" key="2">
    <source>
        <dbReference type="EMBL" id="GAN78212.1"/>
    </source>
</evidence>
<reference evidence="2 3" key="1">
    <citation type="submission" date="2012-11" db="EMBL/GenBank/DDBJ databases">
        <title>Whole genome sequence of Acidisphaera rubrifaciens HS-AP3.</title>
        <authorList>
            <person name="Azuma Y."/>
            <person name="Higashiura N."/>
            <person name="Hirakawa H."/>
            <person name="Matsushita K."/>
        </authorList>
    </citation>
    <scope>NUCLEOTIDE SEQUENCE [LARGE SCALE GENOMIC DNA]</scope>
    <source>
        <strain evidence="2 3">HS-AP3</strain>
    </source>
</reference>
<dbReference type="Proteomes" id="UP000032680">
    <property type="component" value="Unassembled WGS sequence"/>
</dbReference>
<protein>
    <submittedName>
        <fullName evidence="2">Uncharacterized protein</fullName>
    </submittedName>
</protein>
<accession>A0A0D6P982</accession>
<dbReference type="RefSeq" id="WP_048862689.1">
    <property type="nucleotide sequence ID" value="NZ_BANB01000685.1"/>
</dbReference>